<feature type="region of interest" description="Disordered" evidence="1">
    <location>
        <begin position="61"/>
        <end position="110"/>
    </location>
</feature>
<sequence length="110" mass="11442">MHDEHVRTLFHRIGDGPPLGIDPRDVISRGRRLRARRRRLAVVASTAAIAGVTMLVGVVAGGEGQRPTPENLVPAGPTTTTSVPATPAEPSSEPPPSVVNPDGHPPPVAT</sequence>
<feature type="compositionally biased region" description="Pro residues" evidence="1">
    <location>
        <begin position="92"/>
        <end position="110"/>
    </location>
</feature>
<protein>
    <recommendedName>
        <fullName evidence="5">Cellulase</fullName>
    </recommendedName>
</protein>
<evidence type="ECO:0000313" key="3">
    <source>
        <dbReference type="EMBL" id="MCT2585719.1"/>
    </source>
</evidence>
<evidence type="ECO:0000256" key="2">
    <source>
        <dbReference type="SAM" id="Phobius"/>
    </source>
</evidence>
<evidence type="ECO:0000256" key="1">
    <source>
        <dbReference type="SAM" id="MobiDB-lite"/>
    </source>
</evidence>
<reference evidence="3 4" key="1">
    <citation type="submission" date="2021-02" db="EMBL/GenBank/DDBJ databases">
        <title>Actinophytocola xerophila sp. nov., isolated from soil of cotton cropping field.</title>
        <authorList>
            <person name="Huang R."/>
            <person name="Chen X."/>
            <person name="Ge X."/>
            <person name="Liu W."/>
        </authorList>
    </citation>
    <scope>NUCLEOTIDE SEQUENCE [LARGE SCALE GENOMIC DNA]</scope>
    <source>
        <strain evidence="3 4">S1-96</strain>
    </source>
</reference>
<organism evidence="3 4">
    <name type="scientific">Actinophytocola gossypii</name>
    <dbReference type="NCBI Taxonomy" id="2812003"/>
    <lineage>
        <taxon>Bacteria</taxon>
        <taxon>Bacillati</taxon>
        <taxon>Actinomycetota</taxon>
        <taxon>Actinomycetes</taxon>
        <taxon>Pseudonocardiales</taxon>
        <taxon>Pseudonocardiaceae</taxon>
    </lineage>
</organism>
<comment type="caution">
    <text evidence="3">The sequence shown here is derived from an EMBL/GenBank/DDBJ whole genome shotgun (WGS) entry which is preliminary data.</text>
</comment>
<dbReference type="EMBL" id="JAFFZE010000016">
    <property type="protein sequence ID" value="MCT2585719.1"/>
    <property type="molecule type" value="Genomic_DNA"/>
</dbReference>
<keyword evidence="4" id="KW-1185">Reference proteome</keyword>
<dbReference type="RefSeq" id="WP_260193408.1">
    <property type="nucleotide sequence ID" value="NZ_JAFFZE010000016.1"/>
</dbReference>
<keyword evidence="2" id="KW-0472">Membrane</keyword>
<feature type="transmembrane region" description="Helical" evidence="2">
    <location>
        <begin position="40"/>
        <end position="62"/>
    </location>
</feature>
<dbReference type="Proteomes" id="UP001156441">
    <property type="component" value="Unassembled WGS sequence"/>
</dbReference>
<proteinExistence type="predicted"/>
<keyword evidence="2" id="KW-0812">Transmembrane</keyword>
<evidence type="ECO:0008006" key="5">
    <source>
        <dbReference type="Google" id="ProtNLM"/>
    </source>
</evidence>
<feature type="compositionally biased region" description="Low complexity" evidence="1">
    <location>
        <begin position="73"/>
        <end position="91"/>
    </location>
</feature>
<accession>A0ABT2JCX1</accession>
<keyword evidence="2" id="KW-1133">Transmembrane helix</keyword>
<evidence type="ECO:0000313" key="4">
    <source>
        <dbReference type="Proteomes" id="UP001156441"/>
    </source>
</evidence>
<gene>
    <name evidence="3" type="ORF">JT362_21605</name>
</gene>
<name>A0ABT2JCX1_9PSEU</name>